<sequence>MIIPFKDIQSQVAQCKVTHTDPHHWITTTMDHVCQVFLHALILVTLISLSPQLSQQELQRTMINRMTVWVSFQLDMYYFLLWLIILYIN</sequence>
<protein>
    <submittedName>
        <fullName evidence="2">Uncharacterized protein</fullName>
    </submittedName>
</protein>
<dbReference type="Proteomes" id="UP001295794">
    <property type="component" value="Unassembled WGS sequence"/>
</dbReference>
<reference evidence="2" key="1">
    <citation type="submission" date="2023-11" db="EMBL/GenBank/DDBJ databases">
        <authorList>
            <person name="De Vega J J."/>
            <person name="De Vega J J."/>
        </authorList>
    </citation>
    <scope>NUCLEOTIDE SEQUENCE</scope>
</reference>
<keyword evidence="3" id="KW-1185">Reference proteome</keyword>
<comment type="caution">
    <text evidence="2">The sequence shown here is derived from an EMBL/GenBank/DDBJ whole genome shotgun (WGS) entry which is preliminary data.</text>
</comment>
<evidence type="ECO:0000313" key="2">
    <source>
        <dbReference type="EMBL" id="CAK5277069.1"/>
    </source>
</evidence>
<name>A0AAD2HLE2_9AGAR</name>
<keyword evidence="1" id="KW-0472">Membrane</keyword>
<organism evidence="2 3">
    <name type="scientific">Mycena citricolor</name>
    <dbReference type="NCBI Taxonomy" id="2018698"/>
    <lineage>
        <taxon>Eukaryota</taxon>
        <taxon>Fungi</taxon>
        <taxon>Dikarya</taxon>
        <taxon>Basidiomycota</taxon>
        <taxon>Agaricomycotina</taxon>
        <taxon>Agaricomycetes</taxon>
        <taxon>Agaricomycetidae</taxon>
        <taxon>Agaricales</taxon>
        <taxon>Marasmiineae</taxon>
        <taxon>Mycenaceae</taxon>
        <taxon>Mycena</taxon>
    </lineage>
</organism>
<accession>A0AAD2HLE2</accession>
<keyword evidence="1" id="KW-1133">Transmembrane helix</keyword>
<keyword evidence="1" id="KW-0812">Transmembrane</keyword>
<feature type="transmembrane region" description="Helical" evidence="1">
    <location>
        <begin position="66"/>
        <end position="88"/>
    </location>
</feature>
<gene>
    <name evidence="2" type="ORF">MYCIT1_LOCUS25871</name>
</gene>
<dbReference type="EMBL" id="CAVNYO010000419">
    <property type="protein sequence ID" value="CAK5277069.1"/>
    <property type="molecule type" value="Genomic_DNA"/>
</dbReference>
<evidence type="ECO:0000313" key="3">
    <source>
        <dbReference type="Proteomes" id="UP001295794"/>
    </source>
</evidence>
<proteinExistence type="predicted"/>
<evidence type="ECO:0000256" key="1">
    <source>
        <dbReference type="SAM" id="Phobius"/>
    </source>
</evidence>
<dbReference type="AlphaFoldDB" id="A0AAD2HLE2"/>